<reference evidence="8 9" key="1">
    <citation type="submission" date="2019-05" db="EMBL/GenBank/DDBJ databases">
        <title>The Complete Genome Sequence of the n-alkane-degrading Desulfoglaeba alkanexedens ALDC reveals multiple alkylsuccinate synthase gene clusters.</title>
        <authorList>
            <person name="Callaghan A.V."/>
            <person name="Davidova I.A."/>
            <person name="Duncan K.E."/>
            <person name="Morris B."/>
            <person name="McInerney M.J."/>
        </authorList>
    </citation>
    <scope>NUCLEOTIDE SEQUENCE [LARGE SCALE GENOMIC DNA]</scope>
    <source>
        <strain evidence="8 9">ALDC</strain>
    </source>
</reference>
<keyword evidence="9" id="KW-1185">Reference proteome</keyword>
<dbReference type="PANTHER" id="PTHR10192">
    <property type="entry name" value="MOLYBDOPTERIN BIOSYNTHESIS PROTEIN"/>
    <property type="match status" value="1"/>
</dbReference>
<feature type="domain" description="MoaB/Mog" evidence="7">
    <location>
        <begin position="178"/>
        <end position="318"/>
    </location>
</feature>
<dbReference type="SMART" id="SM00852">
    <property type="entry name" value="MoCF_biosynth"/>
    <property type="match status" value="1"/>
</dbReference>
<sequence length="652" mass="71048">MERPRRKIYLSMKTLPEAGRLWKERTAELRTAGETVPVPEALGRVTAEPVTARLSVPHYHGAAMDGFAVRAEATFSASDVHPLRLQLGRDAFPVDTGDPLPPETDAVIMVEHVTPVGDDAVEIRAAVFPWQHVRKVGEDIVAGELLLPQQHALRPADLGALLASGVAAVPVFARPKVWIQPTGTELVSPEKAPEAKPGQIVEFNGTVLSAMVRECGGDPLLQPVIPDDFASLLAELKRAVVSDADVILLNAGSSAGSEDYTAALVDELGEVLVHGVAMMPGKPVVLGLIEGKPVVGVPGYPVSAILAFEQFVRPLLFSLQGVPAPSFPQVDAVLGRKLASRLGLEEFVRVILGRVAGRLIAMPLQRGAGVITSLTRADGILQIPQELEGVDVGETVSVRLLRSPDDLDHTLIMIGSHDNTVDVLANELKRRDSRIHLSSSNVGSLGGIMAVRRMQTHLAGSHLLDTQTGEYNFSYIERYLSGVPVRLVQLARRRQGLLVRKGNPKGVRGIEDLVRPDVRFINRQTGSGTRILFDYRLQQLGIEPEAIQGYDWDEYTHMAVAVNVLSGRADCGMAIHAAARAMELDFIPVTEERYDLLIPESCWADPKIALVLEIIASPRFREMVEAMGGYDIRESGRIMGIWDGQRWMERIF</sequence>
<dbReference type="GO" id="GO:0005829">
    <property type="term" value="C:cytosol"/>
    <property type="evidence" value="ECO:0007669"/>
    <property type="project" value="TreeGrafter"/>
</dbReference>
<organism evidence="8 9">
    <name type="scientific">Desulfoglaeba alkanexedens ALDC</name>
    <dbReference type="NCBI Taxonomy" id="980445"/>
    <lineage>
        <taxon>Bacteria</taxon>
        <taxon>Pseudomonadati</taxon>
        <taxon>Thermodesulfobacteriota</taxon>
        <taxon>Syntrophobacteria</taxon>
        <taxon>Syntrophobacterales</taxon>
        <taxon>Syntrophobacteraceae</taxon>
        <taxon>Desulfoglaeba</taxon>
    </lineage>
</organism>
<reference evidence="8 9" key="2">
    <citation type="submission" date="2019-05" db="EMBL/GenBank/DDBJ databases">
        <authorList>
            <person name="Suflita J.M."/>
            <person name="Marks C.R."/>
        </authorList>
    </citation>
    <scope>NUCLEOTIDE SEQUENCE [LARGE SCALE GENOMIC DNA]</scope>
    <source>
        <strain evidence="8 9">ALDC</strain>
    </source>
</reference>
<dbReference type="Pfam" id="PF03454">
    <property type="entry name" value="MoeA_C"/>
    <property type="match status" value="1"/>
</dbReference>
<keyword evidence="4 6" id="KW-0501">Molybdenum cofactor biosynthesis</keyword>
<name>A0A4P8L3X3_9BACT</name>
<comment type="function">
    <text evidence="1 6">Catalyzes the insertion of molybdate into adenylated molybdopterin with the concomitant release of AMP.</text>
</comment>
<evidence type="ECO:0000256" key="2">
    <source>
        <dbReference type="ARBA" id="ARBA00005046"/>
    </source>
</evidence>
<dbReference type="UniPathway" id="UPA00344"/>
<proteinExistence type="inferred from homology"/>
<evidence type="ECO:0000313" key="8">
    <source>
        <dbReference type="EMBL" id="QCQ22413.1"/>
    </source>
</evidence>
<comment type="similarity">
    <text evidence="3 6">Belongs to the MoeA family.</text>
</comment>
<dbReference type="Gene3D" id="2.40.340.10">
    <property type="entry name" value="MoeA, C-terminal, domain IV"/>
    <property type="match status" value="1"/>
</dbReference>
<dbReference type="SUPFAM" id="SSF63867">
    <property type="entry name" value="MoeA C-terminal domain-like"/>
    <property type="match status" value="1"/>
</dbReference>
<dbReference type="InterPro" id="IPR005110">
    <property type="entry name" value="MoeA_linker/N"/>
</dbReference>
<gene>
    <name evidence="8" type="ORF">FDQ92_09730</name>
</gene>
<accession>A0A4P8L3X3</accession>
<dbReference type="GO" id="GO:0061599">
    <property type="term" value="F:molybdopterin molybdotransferase activity"/>
    <property type="evidence" value="ECO:0007669"/>
    <property type="project" value="UniProtKB-UniRule"/>
</dbReference>
<protein>
    <recommendedName>
        <fullName evidence="6">Molybdopterin molybdenumtransferase</fullName>
        <ecNumber evidence="6">2.10.1.1</ecNumber>
    </recommendedName>
</protein>
<evidence type="ECO:0000256" key="6">
    <source>
        <dbReference type="RuleBase" id="RU365090"/>
    </source>
</evidence>
<evidence type="ECO:0000256" key="3">
    <source>
        <dbReference type="ARBA" id="ARBA00010763"/>
    </source>
</evidence>
<comment type="catalytic activity">
    <reaction evidence="5">
        <text>adenylyl-molybdopterin + molybdate = Mo-molybdopterin + AMP + H(+)</text>
        <dbReference type="Rhea" id="RHEA:35047"/>
        <dbReference type="ChEBI" id="CHEBI:15378"/>
        <dbReference type="ChEBI" id="CHEBI:36264"/>
        <dbReference type="ChEBI" id="CHEBI:62727"/>
        <dbReference type="ChEBI" id="CHEBI:71302"/>
        <dbReference type="ChEBI" id="CHEBI:456215"/>
        <dbReference type="EC" id="2.10.1.1"/>
    </reaction>
</comment>
<dbReference type="InterPro" id="IPR036425">
    <property type="entry name" value="MoaB/Mog-like_dom_sf"/>
</dbReference>
<dbReference type="KEGG" id="dax:FDQ92_09730"/>
<dbReference type="InterPro" id="IPR036135">
    <property type="entry name" value="MoeA_linker/N_sf"/>
</dbReference>
<dbReference type="GO" id="GO:0046872">
    <property type="term" value="F:metal ion binding"/>
    <property type="evidence" value="ECO:0007669"/>
    <property type="project" value="UniProtKB-UniRule"/>
</dbReference>
<dbReference type="EMBL" id="CP040098">
    <property type="protein sequence ID" value="QCQ22413.1"/>
    <property type="molecule type" value="Genomic_DNA"/>
</dbReference>
<dbReference type="SUPFAM" id="SSF53850">
    <property type="entry name" value="Periplasmic binding protein-like II"/>
    <property type="match status" value="1"/>
</dbReference>
<keyword evidence="6" id="KW-0460">Magnesium</keyword>
<dbReference type="InterPro" id="IPR005111">
    <property type="entry name" value="MoeA_C_domain_IV"/>
</dbReference>
<dbReference type="Gene3D" id="2.170.190.11">
    <property type="entry name" value="Molybdopterin biosynthesis moea protein, domain 3"/>
    <property type="match status" value="1"/>
</dbReference>
<dbReference type="Gene3D" id="3.40.190.10">
    <property type="entry name" value="Periplasmic binding protein-like II"/>
    <property type="match status" value="1"/>
</dbReference>
<dbReference type="Gene3D" id="3.90.105.10">
    <property type="entry name" value="Molybdopterin biosynthesis moea protein, domain 2"/>
    <property type="match status" value="1"/>
</dbReference>
<keyword evidence="6" id="KW-0479">Metal-binding</keyword>
<dbReference type="CDD" id="cd00887">
    <property type="entry name" value="MoeA"/>
    <property type="match status" value="1"/>
</dbReference>
<evidence type="ECO:0000259" key="7">
    <source>
        <dbReference type="SMART" id="SM00852"/>
    </source>
</evidence>
<keyword evidence="6" id="KW-0808">Transferase</keyword>
<dbReference type="SUPFAM" id="SSF63882">
    <property type="entry name" value="MoeA N-terminal region -like"/>
    <property type="match status" value="1"/>
</dbReference>
<evidence type="ECO:0000256" key="5">
    <source>
        <dbReference type="ARBA" id="ARBA00047317"/>
    </source>
</evidence>
<dbReference type="NCBIfam" id="NF011068">
    <property type="entry name" value="PRK14498.1"/>
    <property type="match status" value="1"/>
</dbReference>
<dbReference type="Pfam" id="PF03453">
    <property type="entry name" value="MoeA_N"/>
    <property type="match status" value="1"/>
</dbReference>
<dbReference type="OrthoDB" id="9804758at2"/>
<dbReference type="RefSeq" id="WP_137424571.1">
    <property type="nucleotide sequence ID" value="NZ_CP040098.1"/>
</dbReference>
<dbReference type="Pfam" id="PF00994">
    <property type="entry name" value="MoCF_biosynth"/>
    <property type="match status" value="1"/>
</dbReference>
<dbReference type="InterPro" id="IPR024370">
    <property type="entry name" value="PBP_domain"/>
</dbReference>
<keyword evidence="6" id="KW-0500">Molybdenum</keyword>
<dbReference type="Proteomes" id="UP000298602">
    <property type="component" value="Chromosome"/>
</dbReference>
<dbReference type="InterPro" id="IPR001453">
    <property type="entry name" value="MoaB/Mog_dom"/>
</dbReference>
<evidence type="ECO:0000313" key="9">
    <source>
        <dbReference type="Proteomes" id="UP000298602"/>
    </source>
</evidence>
<dbReference type="InterPro" id="IPR036688">
    <property type="entry name" value="MoeA_C_domain_IV_sf"/>
</dbReference>
<dbReference type="Gene3D" id="3.40.980.10">
    <property type="entry name" value="MoaB/Mog-like domain"/>
    <property type="match status" value="1"/>
</dbReference>
<dbReference type="InterPro" id="IPR038987">
    <property type="entry name" value="MoeA-like"/>
</dbReference>
<dbReference type="SUPFAM" id="SSF53218">
    <property type="entry name" value="Molybdenum cofactor biosynthesis proteins"/>
    <property type="match status" value="1"/>
</dbReference>
<comment type="cofactor">
    <cofactor evidence="6">
        <name>Mg(2+)</name>
        <dbReference type="ChEBI" id="CHEBI:18420"/>
    </cofactor>
</comment>
<dbReference type="EC" id="2.10.1.1" evidence="6"/>
<dbReference type="Pfam" id="PF12727">
    <property type="entry name" value="PBP_like"/>
    <property type="match status" value="1"/>
</dbReference>
<dbReference type="PANTHER" id="PTHR10192:SF16">
    <property type="entry name" value="MOLYBDOPTERIN MOLYBDENUMTRANSFERASE"/>
    <property type="match status" value="1"/>
</dbReference>
<comment type="pathway">
    <text evidence="2 6">Cofactor biosynthesis; molybdopterin biosynthesis.</text>
</comment>
<dbReference type="GO" id="GO:0006777">
    <property type="term" value="P:Mo-molybdopterin cofactor biosynthetic process"/>
    <property type="evidence" value="ECO:0007669"/>
    <property type="project" value="UniProtKB-UniRule"/>
</dbReference>
<dbReference type="AlphaFoldDB" id="A0A4P8L3X3"/>
<evidence type="ECO:0000256" key="4">
    <source>
        <dbReference type="ARBA" id="ARBA00023150"/>
    </source>
</evidence>
<evidence type="ECO:0000256" key="1">
    <source>
        <dbReference type="ARBA" id="ARBA00002901"/>
    </source>
</evidence>